<dbReference type="KEGG" id="msd:MYSTI_02463"/>
<reference evidence="1 2" key="1">
    <citation type="journal article" date="2013" name="Genome Announc.">
        <title>Complete genome sequence of Myxococcus stipitatus strain DSM 14675, a fruiting myxobacterium.</title>
        <authorList>
            <person name="Huntley S."/>
            <person name="Kneip S."/>
            <person name="Treuner-Lange A."/>
            <person name="Sogaard-Andersen L."/>
        </authorList>
    </citation>
    <scope>NUCLEOTIDE SEQUENCE [LARGE SCALE GENOMIC DNA]</scope>
    <source>
        <strain evidence="2">DSM 14675 / JCM 12634 / Mx s8</strain>
    </source>
</reference>
<protein>
    <submittedName>
        <fullName evidence="1">Uncharacterized protein</fullName>
    </submittedName>
</protein>
<name>L7UBD3_MYXSD</name>
<dbReference type="EMBL" id="CP004025">
    <property type="protein sequence ID" value="AGC43779.1"/>
    <property type="molecule type" value="Genomic_DNA"/>
</dbReference>
<dbReference type="RefSeq" id="WP_015348040.1">
    <property type="nucleotide sequence ID" value="NC_020126.1"/>
</dbReference>
<dbReference type="HOGENOM" id="CLU_952218_0_0_7"/>
<gene>
    <name evidence="1" type="ordered locus">MYSTI_02463</name>
</gene>
<dbReference type="OrthoDB" id="9554222at2"/>
<keyword evidence="2" id="KW-1185">Reference proteome</keyword>
<accession>L7UBD3</accession>
<dbReference type="STRING" id="1278073.MYSTI_02463"/>
<dbReference type="AlphaFoldDB" id="L7UBD3"/>
<sequence>MSKYFAKLKPPKGLTAPPLLTRFARWVAKQEAGDFGAFELMTSKVPGDLKDAWCFIALPEGSLLALVSTVTPQPVVLFDSESDVLKVVAPSLEAFLLALGAGKTRLADLDEGDEREALREWLVKEKVKAPKPAKFNVKAYQREATPAPVESEGVKKLEPLPRGLVGLLGRSVKDETLPAALKKLKLPTKPLKAGGALKDTKRGITVRVGRGGVISEVHLGEKYEGPLAFKLPRGVNDFTAKKFLGAPTGVLKKKGGGKLWEKVLDADRGIYFSRSRGHFDWWTEHRFFLRSDEGRPRVPPTSFAQASRS</sequence>
<evidence type="ECO:0000313" key="2">
    <source>
        <dbReference type="Proteomes" id="UP000011131"/>
    </source>
</evidence>
<dbReference type="Proteomes" id="UP000011131">
    <property type="component" value="Chromosome"/>
</dbReference>
<evidence type="ECO:0000313" key="1">
    <source>
        <dbReference type="EMBL" id="AGC43779.1"/>
    </source>
</evidence>
<dbReference type="PATRIC" id="fig|1278073.3.peg.2497"/>
<proteinExistence type="predicted"/>
<organism evidence="1 2">
    <name type="scientific">Myxococcus stipitatus (strain DSM 14675 / JCM 12634 / Mx s8)</name>
    <dbReference type="NCBI Taxonomy" id="1278073"/>
    <lineage>
        <taxon>Bacteria</taxon>
        <taxon>Pseudomonadati</taxon>
        <taxon>Myxococcota</taxon>
        <taxon>Myxococcia</taxon>
        <taxon>Myxococcales</taxon>
        <taxon>Cystobacterineae</taxon>
        <taxon>Myxococcaceae</taxon>
        <taxon>Myxococcus</taxon>
    </lineage>
</organism>